<keyword evidence="3 5" id="KW-0067">ATP-binding</keyword>
<organism evidence="5 6">
    <name type="scientific">Microbacterium paludicola</name>
    <dbReference type="NCBI Taxonomy" id="300019"/>
    <lineage>
        <taxon>Bacteria</taxon>
        <taxon>Bacillati</taxon>
        <taxon>Actinomycetota</taxon>
        <taxon>Actinomycetes</taxon>
        <taxon>Micrococcales</taxon>
        <taxon>Microbacteriaceae</taxon>
        <taxon>Microbacterium</taxon>
    </lineage>
</organism>
<dbReference type="SUPFAM" id="SSF52540">
    <property type="entry name" value="P-loop containing nucleoside triphosphate hydrolases"/>
    <property type="match status" value="2"/>
</dbReference>
<dbReference type="InterPro" id="IPR050611">
    <property type="entry name" value="ABCF"/>
</dbReference>
<dbReference type="Gene3D" id="3.40.50.300">
    <property type="entry name" value="P-loop containing nucleotide triphosphate hydrolases"/>
    <property type="match status" value="2"/>
</dbReference>
<gene>
    <name evidence="5" type="ORF">E4U02_02230</name>
</gene>
<comment type="caution">
    <text evidence="5">The sequence shown here is derived from an EMBL/GenBank/DDBJ whole genome shotgun (WGS) entry which is preliminary data.</text>
</comment>
<proteinExistence type="predicted"/>
<dbReference type="Pfam" id="PF00005">
    <property type="entry name" value="ABC_tran"/>
    <property type="match status" value="2"/>
</dbReference>
<keyword evidence="2" id="KW-0547">Nucleotide-binding</keyword>
<sequence length="543" mass="57857">MPVSTSAVSLFDVSFDWPDGSPALAELNGTLPAGRTGLVGRNGVGKSTLLKLIAGILTPARGRVETAGDVGYLPQTLTLEADTTVADLLGVTPILAALRAIEAGDVDERHFDAIGDDWDIEARADEALAAIGFRAAHLDRRVAELSGGEAMLIAITGLRLRRAPITLLDEPTNNLDRPRRAQLAELVDSWPGTLIVVSHDLELLDRMDHTAELRPTGLGQAARGTGARLDVFGGPYSAYRAVVEQEQSAATQAARTAQQHLKVEKRQRVEAEAKLAARARAGKKAAENMPKILANARKRKAQETAGAHRGLLDDRVKDAQDALDAADARVREEEHIHLTLPDPDVPRGKRIAELTDGSRTVTIQGPERVALVGPNGAGKTTLLEALVAGTADGAIRGALLTDRVGYLRQRLDDLDDNRSAVDNVRDTAPGTAPGELRNQLARLLLRGSALDRPVGTLSGGERFRVALAKLLFADPPAQLLILDEPTNNLDIASVEQLAEALGAYRGALLVVSHDHAFLRRLGTDVVIGIEPGGHLAERAEFDG</sequence>
<dbReference type="GO" id="GO:0016887">
    <property type="term" value="F:ATP hydrolysis activity"/>
    <property type="evidence" value="ECO:0007669"/>
    <property type="project" value="InterPro"/>
</dbReference>
<evidence type="ECO:0000256" key="3">
    <source>
        <dbReference type="ARBA" id="ARBA00022840"/>
    </source>
</evidence>
<dbReference type="InterPro" id="IPR003593">
    <property type="entry name" value="AAA+_ATPase"/>
</dbReference>
<dbReference type="OrthoDB" id="3239744at2"/>
<reference evidence="5 6" key="1">
    <citation type="submission" date="2019-03" db="EMBL/GenBank/DDBJ databases">
        <title>Diversity of the mouse oral microbiome.</title>
        <authorList>
            <person name="Joseph S."/>
            <person name="Aduse-Opoku J."/>
            <person name="Curtis M."/>
            <person name="Wade W."/>
            <person name="Hashim A."/>
        </authorList>
    </citation>
    <scope>NUCLEOTIDE SEQUENCE [LARGE SCALE GENOMIC DNA]</scope>
    <source>
        <strain evidence="5 6">P1012</strain>
    </source>
</reference>
<evidence type="ECO:0000313" key="5">
    <source>
        <dbReference type="EMBL" id="TFU34104.1"/>
    </source>
</evidence>
<accession>A0A4Y9FZE7</accession>
<dbReference type="PANTHER" id="PTHR19211">
    <property type="entry name" value="ATP-BINDING TRANSPORT PROTEIN-RELATED"/>
    <property type="match status" value="1"/>
</dbReference>
<evidence type="ECO:0000313" key="6">
    <source>
        <dbReference type="Proteomes" id="UP000298358"/>
    </source>
</evidence>
<keyword evidence="1" id="KW-0677">Repeat</keyword>
<dbReference type="GO" id="GO:0005524">
    <property type="term" value="F:ATP binding"/>
    <property type="evidence" value="ECO:0007669"/>
    <property type="project" value="UniProtKB-KW"/>
</dbReference>
<dbReference type="RefSeq" id="WP_135112749.1">
    <property type="nucleotide sequence ID" value="NZ_JADGLL010000003.1"/>
</dbReference>
<dbReference type="Proteomes" id="UP000298358">
    <property type="component" value="Unassembled WGS sequence"/>
</dbReference>
<dbReference type="InterPro" id="IPR027417">
    <property type="entry name" value="P-loop_NTPase"/>
</dbReference>
<evidence type="ECO:0000256" key="1">
    <source>
        <dbReference type="ARBA" id="ARBA00022737"/>
    </source>
</evidence>
<name>A0A4Y9FZE7_9MICO</name>
<dbReference type="FunFam" id="3.40.50.300:FF:001320">
    <property type="entry name" value="Heme ABC transporter ATP-binding protein"/>
    <property type="match status" value="1"/>
</dbReference>
<feature type="domain" description="ABC transporter" evidence="4">
    <location>
        <begin position="8"/>
        <end position="240"/>
    </location>
</feature>
<evidence type="ECO:0000259" key="4">
    <source>
        <dbReference type="PROSITE" id="PS50893"/>
    </source>
</evidence>
<dbReference type="PANTHER" id="PTHR19211:SF6">
    <property type="entry name" value="BLL7188 PROTEIN"/>
    <property type="match status" value="1"/>
</dbReference>
<dbReference type="CDD" id="cd03221">
    <property type="entry name" value="ABCF_EF-3"/>
    <property type="match status" value="1"/>
</dbReference>
<protein>
    <submittedName>
        <fullName evidence="5">ABC-F family ATP-binding cassette domain-containing protein</fullName>
    </submittedName>
</protein>
<keyword evidence="6" id="KW-1185">Reference proteome</keyword>
<dbReference type="EMBL" id="SPQB01000003">
    <property type="protein sequence ID" value="TFU34104.1"/>
    <property type="molecule type" value="Genomic_DNA"/>
</dbReference>
<evidence type="ECO:0000256" key="2">
    <source>
        <dbReference type="ARBA" id="ARBA00022741"/>
    </source>
</evidence>
<dbReference type="PROSITE" id="PS50893">
    <property type="entry name" value="ABC_TRANSPORTER_2"/>
    <property type="match status" value="2"/>
</dbReference>
<feature type="domain" description="ABC transporter" evidence="4">
    <location>
        <begin position="340"/>
        <end position="542"/>
    </location>
</feature>
<dbReference type="AlphaFoldDB" id="A0A4Y9FZE7"/>
<dbReference type="InterPro" id="IPR003439">
    <property type="entry name" value="ABC_transporter-like_ATP-bd"/>
</dbReference>
<dbReference type="SMART" id="SM00382">
    <property type="entry name" value="AAA"/>
    <property type="match status" value="2"/>
</dbReference>